<evidence type="ECO:0000259" key="7">
    <source>
        <dbReference type="Pfam" id="PF00460"/>
    </source>
</evidence>
<organism evidence="10 11">
    <name type="scientific">Leadbettera azotonutricia (strain ATCC BAA-888 / DSM 13862 / ZAS-9)</name>
    <name type="common">Treponema azotonutricium</name>
    <dbReference type="NCBI Taxonomy" id="545695"/>
    <lineage>
        <taxon>Bacteria</taxon>
        <taxon>Pseudomonadati</taxon>
        <taxon>Spirochaetota</taxon>
        <taxon>Spirochaetia</taxon>
        <taxon>Spirochaetales</taxon>
        <taxon>Breznakiellaceae</taxon>
        <taxon>Leadbettera</taxon>
    </lineage>
</organism>
<dbReference type="NCBIfam" id="NF009456">
    <property type="entry name" value="PRK12816.1"/>
    <property type="match status" value="1"/>
</dbReference>
<reference evidence="11" key="1">
    <citation type="submission" date="2009-12" db="EMBL/GenBank/DDBJ databases">
        <title>Complete sequence of Treponema azotonutricium strain ZAS-9.</title>
        <authorList>
            <person name="Tetu S.G."/>
            <person name="Matson E."/>
            <person name="Ren Q."/>
            <person name="Seshadri R."/>
            <person name="Elbourne L."/>
            <person name="Hassan K.A."/>
            <person name="Durkin A."/>
            <person name="Radune D."/>
            <person name="Mohamoud Y."/>
            <person name="Shay R."/>
            <person name="Jin S."/>
            <person name="Zhang X."/>
            <person name="Lucey K."/>
            <person name="Ballor N.R."/>
            <person name="Ottesen E."/>
            <person name="Rosenthal R."/>
            <person name="Allen A."/>
            <person name="Leadbetter J.R."/>
            <person name="Paulsen I.T."/>
        </authorList>
    </citation>
    <scope>NUCLEOTIDE SEQUENCE [LARGE SCALE GENOMIC DNA]</scope>
    <source>
        <strain evidence="11">ATCC BAA-888 / DSM 13862 / ZAS-9</strain>
    </source>
</reference>
<dbReference type="AlphaFoldDB" id="F5YAB3"/>
<dbReference type="eggNOG" id="COG4786">
    <property type="taxonomic scope" value="Bacteria"/>
</dbReference>
<evidence type="ECO:0000313" key="11">
    <source>
        <dbReference type="Proteomes" id="UP000009222"/>
    </source>
</evidence>
<gene>
    <name evidence="10" type="primary">flgG</name>
    <name evidence="10" type="ordered locus">TREAZ_0717</name>
</gene>
<dbReference type="KEGG" id="taz:TREAZ_0717"/>
<feature type="domain" description="Flagellar hook protein FlgE/F/G-like D1" evidence="9">
    <location>
        <begin position="96"/>
        <end position="161"/>
    </location>
</feature>
<dbReference type="STRING" id="545695.TREAZ_0717"/>
<dbReference type="PANTHER" id="PTHR30435:SF19">
    <property type="entry name" value="FLAGELLAR BASAL-BODY ROD PROTEIN FLGG"/>
    <property type="match status" value="1"/>
</dbReference>
<evidence type="ECO:0000256" key="6">
    <source>
        <dbReference type="RuleBase" id="RU362116"/>
    </source>
</evidence>
<dbReference type="InterPro" id="IPR012834">
    <property type="entry name" value="FlgG_G_neg"/>
</dbReference>
<dbReference type="Pfam" id="PF06429">
    <property type="entry name" value="Flg_bbr_C"/>
    <property type="match status" value="1"/>
</dbReference>
<dbReference type="SUPFAM" id="SSF117143">
    <property type="entry name" value="Flagellar hook protein flgE"/>
    <property type="match status" value="1"/>
</dbReference>
<sequence length="266" mass="29123">MVRSLWTGASGMIGQQANIDNISNNLANVNTAGFKKVRADFEDLLYQTVKTAGTPATEDTVVPVGVQMGHGVKLAATQRMFTQGALQNTDNAYDMAIQGDGFFRIQMYDGSWSYTRDGSFKVDENGRLVTSNGYWVLPDIIMPEGFLPETINVTKDGRVSVKVPQIDLNEPVDVGQIELYRFPNPVGLTAVGENLFKITNASGEPIPGRPGYEGMGQIAHKFLEMSNVSVVREMVDLIVAQRAYEFNSKTIQTSDNMLGTATALKR</sequence>
<dbReference type="RefSeq" id="WP_015711247.1">
    <property type="nucleotide sequence ID" value="NC_015577.1"/>
</dbReference>
<evidence type="ECO:0000256" key="5">
    <source>
        <dbReference type="NCBIfam" id="TIGR02488"/>
    </source>
</evidence>
<dbReference type="GO" id="GO:0009426">
    <property type="term" value="C:bacterial-type flagellum basal body, distal rod"/>
    <property type="evidence" value="ECO:0007669"/>
    <property type="project" value="UniProtKB-UniRule"/>
</dbReference>
<dbReference type="Pfam" id="PF00460">
    <property type="entry name" value="Flg_bb_rod"/>
    <property type="match status" value="1"/>
</dbReference>
<keyword evidence="4 6" id="KW-0975">Bacterial flagellum</keyword>
<keyword evidence="10" id="KW-0966">Cell projection</keyword>
<dbReference type="InterPro" id="IPR001444">
    <property type="entry name" value="Flag_bb_rod_N"/>
</dbReference>
<dbReference type="FunCoup" id="F5YAB3">
    <property type="interactions" value="97"/>
</dbReference>
<dbReference type="NCBIfam" id="TIGR02488">
    <property type="entry name" value="flgG_G_neg"/>
    <property type="match status" value="1"/>
</dbReference>
<dbReference type="InterPro" id="IPR010930">
    <property type="entry name" value="Flg_bb/hook_C_dom"/>
</dbReference>
<name>F5YAB3_LEAAZ</name>
<reference evidence="10 11" key="2">
    <citation type="journal article" date="2011" name="ISME J.">
        <title>RNA-seq reveals cooperative metabolic interactions between two termite-gut spirochete species in co-culture.</title>
        <authorList>
            <person name="Rosenthal A.Z."/>
            <person name="Matson E.G."/>
            <person name="Eldar A."/>
            <person name="Leadbetter J.R."/>
        </authorList>
    </citation>
    <scope>NUCLEOTIDE SEQUENCE [LARGE SCALE GENOMIC DNA]</scope>
    <source>
        <strain evidence="11">ATCC BAA-888 / DSM 13862 / ZAS-9</strain>
    </source>
</reference>
<dbReference type="InterPro" id="IPR037925">
    <property type="entry name" value="FlgE/F/G-like"/>
</dbReference>
<keyword evidence="10" id="KW-0282">Flagellum</keyword>
<evidence type="ECO:0000256" key="2">
    <source>
        <dbReference type="ARBA" id="ARBA00009677"/>
    </source>
</evidence>
<dbReference type="PANTHER" id="PTHR30435">
    <property type="entry name" value="FLAGELLAR PROTEIN"/>
    <property type="match status" value="1"/>
</dbReference>
<dbReference type="GO" id="GO:0071978">
    <property type="term" value="P:bacterial-type flagellum-dependent swarming motility"/>
    <property type="evidence" value="ECO:0007669"/>
    <property type="project" value="TreeGrafter"/>
</dbReference>
<evidence type="ECO:0000259" key="9">
    <source>
        <dbReference type="Pfam" id="PF22692"/>
    </source>
</evidence>
<comment type="similarity">
    <text evidence="2 6">Belongs to the flagella basal body rod proteins family.</text>
</comment>
<dbReference type="InterPro" id="IPR020013">
    <property type="entry name" value="Flagellar_FlgE/F/G"/>
</dbReference>
<comment type="subcellular location">
    <subcellularLocation>
        <location evidence="1 6">Bacterial flagellum basal body</location>
    </subcellularLocation>
</comment>
<dbReference type="Pfam" id="PF22692">
    <property type="entry name" value="LlgE_F_G_D1"/>
    <property type="match status" value="1"/>
</dbReference>
<keyword evidence="11" id="KW-1185">Reference proteome</keyword>
<dbReference type="InterPro" id="IPR053967">
    <property type="entry name" value="LlgE_F_G-like_D1"/>
</dbReference>
<dbReference type="HOGENOM" id="CLU_013687_0_1_12"/>
<evidence type="ECO:0000256" key="3">
    <source>
        <dbReference type="ARBA" id="ARBA00017948"/>
    </source>
</evidence>
<dbReference type="EMBL" id="CP001841">
    <property type="protein sequence ID" value="AEF81312.1"/>
    <property type="molecule type" value="Genomic_DNA"/>
</dbReference>
<keyword evidence="10" id="KW-0969">Cilium</keyword>
<dbReference type="InParanoid" id="F5YAB3"/>
<dbReference type="NCBIfam" id="TIGR03506">
    <property type="entry name" value="FlgEFG_subfam"/>
    <property type="match status" value="2"/>
</dbReference>
<feature type="domain" description="Flagellar basal-body/hook protein C-terminal" evidence="8">
    <location>
        <begin position="221"/>
        <end position="263"/>
    </location>
</feature>
<accession>F5YAB3</accession>
<proteinExistence type="inferred from homology"/>
<evidence type="ECO:0000256" key="4">
    <source>
        <dbReference type="ARBA" id="ARBA00023143"/>
    </source>
</evidence>
<evidence type="ECO:0000256" key="1">
    <source>
        <dbReference type="ARBA" id="ARBA00004117"/>
    </source>
</evidence>
<dbReference type="Proteomes" id="UP000009222">
    <property type="component" value="Chromosome"/>
</dbReference>
<evidence type="ECO:0000259" key="8">
    <source>
        <dbReference type="Pfam" id="PF06429"/>
    </source>
</evidence>
<dbReference type="OrthoDB" id="9804559at2"/>
<protein>
    <recommendedName>
        <fullName evidence="3 5">Flagellar basal-body rod protein FlgG</fullName>
    </recommendedName>
</protein>
<feature type="domain" description="Flagellar basal body rod protein N-terminal" evidence="7">
    <location>
        <begin position="7"/>
        <end position="35"/>
    </location>
</feature>
<evidence type="ECO:0000313" key="10">
    <source>
        <dbReference type="EMBL" id="AEF81312.1"/>
    </source>
</evidence>